<dbReference type="AlphaFoldDB" id="A0A7W3N1W8"/>
<reference evidence="1 2" key="1">
    <citation type="submission" date="2020-08" db="EMBL/GenBank/DDBJ databases">
        <title>Sequencing the genomes of 1000 actinobacteria strains.</title>
        <authorList>
            <person name="Klenk H.-P."/>
        </authorList>
    </citation>
    <scope>NUCLEOTIDE SEQUENCE [LARGE SCALE GENOMIC DNA]</scope>
    <source>
        <strain evidence="1 2">DSM 45823</strain>
    </source>
</reference>
<gene>
    <name evidence="1" type="ORF">HNR21_004893</name>
</gene>
<organism evidence="1 2">
    <name type="scientific">Thermomonospora cellulosilytica</name>
    <dbReference type="NCBI Taxonomy" id="1411118"/>
    <lineage>
        <taxon>Bacteria</taxon>
        <taxon>Bacillati</taxon>
        <taxon>Actinomycetota</taxon>
        <taxon>Actinomycetes</taxon>
        <taxon>Streptosporangiales</taxon>
        <taxon>Thermomonosporaceae</taxon>
        <taxon>Thermomonospora</taxon>
    </lineage>
</organism>
<sequence length="262" mass="28564">MTIAWTAYIRPIKGDHPQVPQPPQRQAPEEIGPWATPVEAMTAADTWLLGNFVRTEGAVWEEHGSHQYRLTSADTGRPWVFPHPKRRGHWEVVVAAVEVPDHQIRRDAPRPPGITYALITPDGDLEIKTGEWRAELDGDATRIPLHPGPGLVGWVARNAQAQPDRYPRNLVGSVLTRVFGADVWVCAGPVVLTGWQVRDDGGHPASLPTVDDLTQMHTQVRRALGMDPGRCSLPVWLADAVRRAADDATAATVTALPIGGGS</sequence>
<dbReference type="Proteomes" id="UP000539313">
    <property type="component" value="Unassembled WGS sequence"/>
</dbReference>
<proteinExistence type="predicted"/>
<dbReference type="RefSeq" id="WP_182707056.1">
    <property type="nucleotide sequence ID" value="NZ_JACJII010000001.1"/>
</dbReference>
<name>A0A7W3N1W8_9ACTN</name>
<keyword evidence="2" id="KW-1185">Reference proteome</keyword>
<protein>
    <submittedName>
        <fullName evidence="1">Uncharacterized protein</fullName>
    </submittedName>
</protein>
<comment type="caution">
    <text evidence="1">The sequence shown here is derived from an EMBL/GenBank/DDBJ whole genome shotgun (WGS) entry which is preliminary data.</text>
</comment>
<evidence type="ECO:0000313" key="2">
    <source>
        <dbReference type="Proteomes" id="UP000539313"/>
    </source>
</evidence>
<dbReference type="EMBL" id="JACJII010000001">
    <property type="protein sequence ID" value="MBA9006011.1"/>
    <property type="molecule type" value="Genomic_DNA"/>
</dbReference>
<evidence type="ECO:0000313" key="1">
    <source>
        <dbReference type="EMBL" id="MBA9006011.1"/>
    </source>
</evidence>
<accession>A0A7W3N1W8</accession>